<keyword evidence="4" id="KW-0539">Nucleus</keyword>
<evidence type="ECO:0000256" key="3">
    <source>
        <dbReference type="ARBA" id="ARBA00022726"/>
    </source>
</evidence>
<dbReference type="Gene3D" id="3.40.50.1580">
    <property type="entry name" value="Nucleoside phosphorylase domain"/>
    <property type="match status" value="1"/>
</dbReference>
<keyword evidence="7" id="KW-1185">Reference proteome</keyword>
<comment type="similarity">
    <text evidence="4">Belongs to the PNP/MTAP phosphorylase family. MTAP subfamily.</text>
</comment>
<keyword evidence="4" id="KW-0963">Cytoplasm</keyword>
<protein>
    <recommendedName>
        <fullName evidence="4">Purine nucleoside phosphorylase</fullName>
        <shortName evidence="4">PNP</shortName>
        <ecNumber evidence="4">2.4.2.1</ecNumber>
    </recommendedName>
</protein>
<dbReference type="GO" id="GO:0005634">
    <property type="term" value="C:nucleus"/>
    <property type="evidence" value="ECO:0007669"/>
    <property type="project" value="UniProtKB-SubCell"/>
</dbReference>
<reference evidence="6 7" key="1">
    <citation type="submission" date="2024-05" db="EMBL/GenBank/DDBJ databases">
        <title>Genetic variation in Jamaican populations of the coffee berry borer (Hypothenemus hampei).</title>
        <authorList>
            <person name="Errbii M."/>
            <person name="Myrie A."/>
        </authorList>
    </citation>
    <scope>NUCLEOTIDE SEQUENCE [LARGE SCALE GENOMIC DNA]</scope>
    <source>
        <strain evidence="6">JA-Hopewell-2020-01-JO</strain>
        <tissue evidence="6">Whole body</tissue>
    </source>
</reference>
<comment type="subcellular location">
    <subcellularLocation>
        <location evidence="4">Cytoplasm</location>
    </subcellularLocation>
    <subcellularLocation>
        <location evidence="4">Nucleus</location>
    </subcellularLocation>
</comment>
<comment type="function">
    <text evidence="4">Purine nucleoside phosphorylase involved in purine salvage.</text>
</comment>
<comment type="catalytic activity">
    <reaction evidence="4">
        <text>a purine D-ribonucleoside + phosphate = a purine nucleobase + alpha-D-ribose 1-phosphate</text>
        <dbReference type="Rhea" id="RHEA:19805"/>
        <dbReference type="ChEBI" id="CHEBI:26386"/>
        <dbReference type="ChEBI" id="CHEBI:43474"/>
        <dbReference type="ChEBI" id="CHEBI:57720"/>
        <dbReference type="ChEBI" id="CHEBI:142355"/>
        <dbReference type="EC" id="2.4.2.1"/>
    </reaction>
</comment>
<dbReference type="Pfam" id="PF01048">
    <property type="entry name" value="PNP_UDP_1"/>
    <property type="match status" value="1"/>
</dbReference>
<evidence type="ECO:0000256" key="1">
    <source>
        <dbReference type="ARBA" id="ARBA00022676"/>
    </source>
</evidence>
<dbReference type="EC" id="2.4.2.1" evidence="4"/>
<feature type="binding site" evidence="4">
    <location>
        <position position="236"/>
    </location>
    <ligand>
        <name>phosphate</name>
        <dbReference type="ChEBI" id="CHEBI:43474"/>
    </ligand>
</feature>
<comment type="pathway">
    <text evidence="4">Purine metabolism; purine nucleoside salvage.</text>
</comment>
<dbReference type="SUPFAM" id="SSF53167">
    <property type="entry name" value="Purine and uridine phosphorylases"/>
    <property type="match status" value="1"/>
</dbReference>
<dbReference type="InterPro" id="IPR000845">
    <property type="entry name" value="Nucleoside_phosphorylase_d"/>
</dbReference>
<dbReference type="PANTHER" id="PTHR42679">
    <property type="entry name" value="S-METHYL-5'-THIOADENOSINE PHOSPHORYLASE"/>
    <property type="match status" value="1"/>
</dbReference>
<comment type="caution">
    <text evidence="4">Lacks conserved residue(s) required for the propagation of feature annotation.</text>
</comment>
<feature type="binding site" evidence="4">
    <location>
        <position position="57"/>
    </location>
    <ligand>
        <name>phosphate</name>
        <dbReference type="ChEBI" id="CHEBI:43474"/>
    </ligand>
</feature>
<evidence type="ECO:0000313" key="6">
    <source>
        <dbReference type="EMBL" id="KAL1490811.1"/>
    </source>
</evidence>
<accession>A0ABD1ECF3</accession>
<dbReference type="CDD" id="cd09010">
    <property type="entry name" value="MTAP_SsMTAPII_like_MTIP"/>
    <property type="match status" value="1"/>
</dbReference>
<organism evidence="6 7">
    <name type="scientific">Hypothenemus hampei</name>
    <name type="common">Coffee berry borer</name>
    <dbReference type="NCBI Taxonomy" id="57062"/>
    <lineage>
        <taxon>Eukaryota</taxon>
        <taxon>Metazoa</taxon>
        <taxon>Ecdysozoa</taxon>
        <taxon>Arthropoda</taxon>
        <taxon>Hexapoda</taxon>
        <taxon>Insecta</taxon>
        <taxon>Pterygota</taxon>
        <taxon>Neoptera</taxon>
        <taxon>Endopterygota</taxon>
        <taxon>Coleoptera</taxon>
        <taxon>Polyphaga</taxon>
        <taxon>Cucujiformia</taxon>
        <taxon>Curculionidae</taxon>
        <taxon>Scolytinae</taxon>
        <taxon>Hypothenemus</taxon>
    </lineage>
</organism>
<keyword evidence="3 4" id="KW-0660">Purine salvage</keyword>
<dbReference type="PANTHER" id="PTHR42679:SF2">
    <property type="entry name" value="S-METHYL-5'-THIOADENOSINE PHOSPHORYLASE"/>
    <property type="match status" value="1"/>
</dbReference>
<dbReference type="GO" id="GO:0004731">
    <property type="term" value="F:purine-nucleoside phosphorylase activity"/>
    <property type="evidence" value="ECO:0007669"/>
    <property type="project" value="UniProtKB-EC"/>
</dbReference>
<feature type="domain" description="Nucleoside phosphorylase" evidence="5">
    <location>
        <begin position="50"/>
        <end position="294"/>
    </location>
</feature>
<name>A0ABD1ECF3_HYPHA</name>
<dbReference type="GO" id="GO:0005737">
    <property type="term" value="C:cytoplasm"/>
    <property type="evidence" value="ECO:0007669"/>
    <property type="project" value="UniProtKB-SubCell"/>
</dbReference>
<sequence length="322" mass="35777">MNNPHKNNKCDTFSDIHNFSNKLFALFRNFQINHTFQPFYSKVTMSRNIKIGIIGGSGLDNPDILKNRYEKIVSTPFGDPSDFLIIGQIGGVSCVLLARHGRRHDKIPGTVNYRANIWAMKQEGCTHIIATNACGSLQEHIPPGTLVILDGFIDRTVNREQTFFDGQPGHPEGICHMPMEPSFHPLLRHVIIEAACKIGLCVKDGGCVVAIEGPRFSSKAESLLYQKWGADLIGMTTVPEVVLAKEAGMMYATIAMATDWDCWRSSTEVVSHVGVLKVFEENVEKVIQLLRAAIPQIANENWDQSIAEMQAVVNHNIVLPKN</sequence>
<keyword evidence="1 4" id="KW-0328">Glycosyltransferase</keyword>
<feature type="site" description="Important for substrate specificity" evidence="4">
    <location>
        <position position="217"/>
    </location>
</feature>
<dbReference type="InterPro" id="IPR035994">
    <property type="entry name" value="Nucleoside_phosphorylase_sf"/>
</dbReference>
<evidence type="ECO:0000259" key="5">
    <source>
        <dbReference type="Pfam" id="PF01048"/>
    </source>
</evidence>
<comment type="caution">
    <text evidence="6">The sequence shown here is derived from an EMBL/GenBank/DDBJ whole genome shotgun (WGS) entry which is preliminary data.</text>
</comment>
<comment type="miscellaneous">
    <text evidence="4">Although this enzyme belongs to the family of MTA phosphorylases based on sequence homology, it lacks several conserved amino acids in the substrate binding pocket that confer specificity towards MTA.</text>
</comment>
<dbReference type="NCBIfam" id="TIGR01694">
    <property type="entry name" value="MTAP"/>
    <property type="match status" value="1"/>
</dbReference>
<evidence type="ECO:0000256" key="4">
    <source>
        <dbReference type="HAMAP-Rule" id="MF_03155"/>
    </source>
</evidence>
<feature type="site" description="Important for substrate specificity" evidence="4">
    <location>
        <position position="272"/>
    </location>
</feature>
<dbReference type="AlphaFoldDB" id="A0ABD1ECF3"/>
<gene>
    <name evidence="6" type="ORF">ABEB36_013444</name>
</gene>
<dbReference type="Proteomes" id="UP001566132">
    <property type="component" value="Unassembled WGS sequence"/>
</dbReference>
<feature type="binding site" evidence="4">
    <location>
        <begin position="259"/>
        <end position="261"/>
    </location>
    <ligand>
        <name>substrate</name>
    </ligand>
</feature>
<dbReference type="InterPro" id="IPR010044">
    <property type="entry name" value="MTAP"/>
</dbReference>
<feature type="binding site" evidence="4">
    <location>
        <position position="235"/>
    </location>
    <ligand>
        <name>substrate</name>
    </ligand>
</feature>
<proteinExistence type="inferred from homology"/>
<comment type="subunit">
    <text evidence="4">Homotrimer.</text>
</comment>
<dbReference type="HAMAP" id="MF_01963">
    <property type="entry name" value="MTAP"/>
    <property type="match status" value="1"/>
</dbReference>
<evidence type="ECO:0000313" key="7">
    <source>
        <dbReference type="Proteomes" id="UP001566132"/>
    </source>
</evidence>
<keyword evidence="2 4" id="KW-0808">Transferase</keyword>
<evidence type="ECO:0000256" key="2">
    <source>
        <dbReference type="ARBA" id="ARBA00022679"/>
    </source>
</evidence>
<feature type="binding site" evidence="4">
    <location>
        <begin position="99"/>
        <end position="100"/>
    </location>
    <ligand>
        <name>phosphate</name>
        <dbReference type="ChEBI" id="CHEBI:43474"/>
    </ligand>
</feature>
<dbReference type="GO" id="GO:0006166">
    <property type="term" value="P:purine ribonucleoside salvage"/>
    <property type="evidence" value="ECO:0007669"/>
    <property type="project" value="UniProtKB-UniRule"/>
</dbReference>
<dbReference type="EMBL" id="JBDJPC010000010">
    <property type="protein sequence ID" value="KAL1490811.1"/>
    <property type="molecule type" value="Genomic_DNA"/>
</dbReference>